<dbReference type="PROSITE" id="PS50302">
    <property type="entry name" value="PUM"/>
    <property type="match status" value="1"/>
</dbReference>
<evidence type="ECO:0000256" key="2">
    <source>
        <dbReference type="ARBA" id="ARBA00022845"/>
    </source>
</evidence>
<protein>
    <submittedName>
        <fullName evidence="6">Pumilio23</fullName>
    </submittedName>
</protein>
<gene>
    <name evidence="6" type="ORF">F511_10292</name>
</gene>
<feature type="compositionally biased region" description="Basic residues" evidence="5">
    <location>
        <begin position="339"/>
        <end position="352"/>
    </location>
</feature>
<dbReference type="GO" id="GO:0000472">
    <property type="term" value="P:endonucleolytic cleavage to generate mature 5'-end of SSU-rRNA from (SSU-rRNA, 5.8S rRNA, LSU-rRNA)"/>
    <property type="evidence" value="ECO:0007669"/>
    <property type="project" value="TreeGrafter"/>
</dbReference>
<keyword evidence="3" id="KW-0694">RNA-binding</keyword>
<evidence type="ECO:0000256" key="5">
    <source>
        <dbReference type="SAM" id="MobiDB-lite"/>
    </source>
</evidence>
<feature type="repeat" description="Pumilio" evidence="4">
    <location>
        <begin position="828"/>
        <end position="866"/>
    </location>
</feature>
<dbReference type="GO" id="GO:0003723">
    <property type="term" value="F:RNA binding"/>
    <property type="evidence" value="ECO:0007669"/>
    <property type="project" value="UniProtKB-KW"/>
</dbReference>
<keyword evidence="2" id="KW-0810">Translation regulation</keyword>
<evidence type="ECO:0000256" key="3">
    <source>
        <dbReference type="ARBA" id="ARBA00022884"/>
    </source>
</evidence>
<dbReference type="GO" id="GO:0000056">
    <property type="term" value="P:ribosomal small subunit export from nucleus"/>
    <property type="evidence" value="ECO:0007669"/>
    <property type="project" value="TreeGrafter"/>
</dbReference>
<dbReference type="GO" id="GO:0030686">
    <property type="term" value="C:90S preribosome"/>
    <property type="evidence" value="ECO:0007669"/>
    <property type="project" value="TreeGrafter"/>
</dbReference>
<dbReference type="GO" id="GO:0005730">
    <property type="term" value="C:nucleolus"/>
    <property type="evidence" value="ECO:0007669"/>
    <property type="project" value="TreeGrafter"/>
</dbReference>
<organism evidence="6 7">
    <name type="scientific">Dorcoceras hygrometricum</name>
    <dbReference type="NCBI Taxonomy" id="472368"/>
    <lineage>
        <taxon>Eukaryota</taxon>
        <taxon>Viridiplantae</taxon>
        <taxon>Streptophyta</taxon>
        <taxon>Embryophyta</taxon>
        <taxon>Tracheophyta</taxon>
        <taxon>Spermatophyta</taxon>
        <taxon>Magnoliopsida</taxon>
        <taxon>eudicotyledons</taxon>
        <taxon>Gunneridae</taxon>
        <taxon>Pentapetalae</taxon>
        <taxon>asterids</taxon>
        <taxon>lamiids</taxon>
        <taxon>Lamiales</taxon>
        <taxon>Gesneriaceae</taxon>
        <taxon>Didymocarpoideae</taxon>
        <taxon>Trichosporeae</taxon>
        <taxon>Loxocarpinae</taxon>
        <taxon>Dorcoceras</taxon>
    </lineage>
</organism>
<evidence type="ECO:0000256" key="4">
    <source>
        <dbReference type="PROSITE-ProRule" id="PRU00317"/>
    </source>
</evidence>
<dbReference type="InterPro" id="IPR001313">
    <property type="entry name" value="Pumilio_RNA-bd_rpt"/>
</dbReference>
<dbReference type="SUPFAM" id="SSF48371">
    <property type="entry name" value="ARM repeat"/>
    <property type="match status" value="1"/>
</dbReference>
<keyword evidence="7" id="KW-1185">Reference proteome</keyword>
<proteinExistence type="predicted"/>
<dbReference type="GO" id="GO:0000447">
    <property type="term" value="P:endonucleolytic cleavage in ITS1 to separate SSU-rRNA from 5.8S rRNA and LSU-rRNA from tricistronic rRNA transcript (SSU-rRNA, 5.8S rRNA, LSU-rRNA)"/>
    <property type="evidence" value="ECO:0007669"/>
    <property type="project" value="TreeGrafter"/>
</dbReference>
<dbReference type="Gene3D" id="1.25.10.10">
    <property type="entry name" value="Leucine-rich Repeat Variant"/>
    <property type="match status" value="2"/>
</dbReference>
<evidence type="ECO:0000313" key="7">
    <source>
        <dbReference type="Proteomes" id="UP000250235"/>
    </source>
</evidence>
<evidence type="ECO:0000256" key="1">
    <source>
        <dbReference type="ARBA" id="ARBA00022737"/>
    </source>
</evidence>
<dbReference type="GO" id="GO:0030688">
    <property type="term" value="C:preribosome, small subunit precursor"/>
    <property type="evidence" value="ECO:0007669"/>
    <property type="project" value="TreeGrafter"/>
</dbReference>
<dbReference type="PANTHER" id="PTHR13102:SF0">
    <property type="entry name" value="NUCLEOLAR PROTEIN 9"/>
    <property type="match status" value="1"/>
</dbReference>
<dbReference type="Proteomes" id="UP000250235">
    <property type="component" value="Unassembled WGS sequence"/>
</dbReference>
<accession>A0A2Z7CA02</accession>
<feature type="compositionally biased region" description="Polar residues" evidence="5">
    <location>
        <begin position="956"/>
        <end position="968"/>
    </location>
</feature>
<feature type="compositionally biased region" description="Basic and acidic residues" evidence="5">
    <location>
        <begin position="1018"/>
        <end position="1029"/>
    </location>
</feature>
<sequence>MASFIANALQIDFESVLGISDNEGMVNMFKSLESTGVRGFLGCAAVFYASELEQFFDNAHVRNGEILSAVQGKFICISEDRFAGVFGLPTEGLTDLTKVPKDKIYDARNFFSESREPVIISKKKRQMKHEFRLLNDILAKSVFVKAGSFDAVTAERFRLMTAIHFGIKINWSKLLFDVLKEMVDRNSRRAKGYAAQICMLLKGDPALTLGDATEFPVKKILTDKSVRTYVATNITIDARDDDEDPTLADIAILKKKTASKKKASSSKDAEDEPMEIVADKVVEIQESKKRPATSDIPVEPHMVSVGSKALGSRRHLRGCVTEGSSLAGEVTVSQDTARRTGKMGRKEKKINVRSRGESAKNQPSGPRGVTFKAKKFAEDKAANTRQASLIRKLVDPETTKYFTEIANVIEGTEIDLEQRPVICGNALEEARGKELELATDYIISHTMQTLLEGCSVDQLCSFLQSSAKKFSHIAMDRSGSHVAETALKSLAMHLQDDDTYSLVLETLTALCQEIVVNVGDIMCNSYGSHVLRRLLCFCKGVSVDTPDFHSTKPSVVLAERLNLRSSKLEGNDLLQHQPFPDQLTFLISEMLNPLRVDISTIQLNQYSSLVLQTALKLLAGNEPELSRIIPILLGCCVDEDLERNLTEAGKRILHLVEENAFSHLMEVILAVSPDGLYNQIFTKVFKASLFKMSSHPYANFVVQALVSHSRSREHVKVIWEELGTKFKILFEIGKSGVVAALLAASQRLQMHEHECCQALSDAVHNADEPSESIIPRILFLDDYFSSNDKANWNWPNGARMQVLGSLILQSVFKFPIEYIKVYIVAIISLEGNHILEVSKDPIGNRVIESFLNSNASSKRKRKLIIKLQGHFGELSVHSSGSFIVDKCFTASNLSLRETIVSELLVVQTELSKTKQGPYLLKKLDVERFARHPEQWRSSQTSKVSTYKDFQAAFGSKETQSSRSSNFLADTSHKSQPETIKGMRNEIDSFFSSGSPFLAHQGSSKHKRSFNKQVTESKGFSKDGMDDSSFRRKTKKIKISK</sequence>
<evidence type="ECO:0000313" key="6">
    <source>
        <dbReference type="EMBL" id="KZV41158.1"/>
    </source>
</evidence>
<dbReference type="Pfam" id="PF22493">
    <property type="entry name" value="PUF_NOP9"/>
    <property type="match status" value="1"/>
</dbReference>
<dbReference type="EMBL" id="KQ999821">
    <property type="protein sequence ID" value="KZV41158.1"/>
    <property type="molecule type" value="Genomic_DNA"/>
</dbReference>
<reference evidence="6 7" key="1">
    <citation type="journal article" date="2015" name="Proc. Natl. Acad. Sci. U.S.A.">
        <title>The resurrection genome of Boea hygrometrica: A blueprint for survival of dehydration.</title>
        <authorList>
            <person name="Xiao L."/>
            <person name="Yang G."/>
            <person name="Zhang L."/>
            <person name="Yang X."/>
            <person name="Zhao S."/>
            <person name="Ji Z."/>
            <person name="Zhou Q."/>
            <person name="Hu M."/>
            <person name="Wang Y."/>
            <person name="Chen M."/>
            <person name="Xu Y."/>
            <person name="Jin H."/>
            <person name="Xiao X."/>
            <person name="Hu G."/>
            <person name="Bao F."/>
            <person name="Hu Y."/>
            <person name="Wan P."/>
            <person name="Li L."/>
            <person name="Deng X."/>
            <person name="Kuang T."/>
            <person name="Xiang C."/>
            <person name="Zhu J.K."/>
            <person name="Oliver M.J."/>
            <person name="He Y."/>
        </authorList>
    </citation>
    <scope>NUCLEOTIDE SEQUENCE [LARGE SCALE GENOMIC DNA]</scope>
    <source>
        <strain evidence="7">cv. XS01</strain>
    </source>
</reference>
<dbReference type="OrthoDB" id="392571at2759"/>
<dbReference type="GO" id="GO:0006417">
    <property type="term" value="P:regulation of translation"/>
    <property type="evidence" value="ECO:0007669"/>
    <property type="project" value="UniProtKB-KW"/>
</dbReference>
<feature type="region of interest" description="Disordered" evidence="5">
    <location>
        <begin position="335"/>
        <end position="368"/>
    </location>
</feature>
<name>A0A2Z7CA02_9LAMI</name>
<dbReference type="InterPro" id="IPR016024">
    <property type="entry name" value="ARM-type_fold"/>
</dbReference>
<keyword evidence="1" id="KW-0677">Repeat</keyword>
<dbReference type="PANTHER" id="PTHR13102">
    <property type="entry name" value="NUCLEOLAR PROTEIN 9"/>
    <property type="match status" value="1"/>
</dbReference>
<dbReference type="InterPro" id="IPR011989">
    <property type="entry name" value="ARM-like"/>
</dbReference>
<dbReference type="GO" id="GO:0000480">
    <property type="term" value="P:endonucleolytic cleavage in 5'-ETS of tricistronic rRNA transcript (SSU-rRNA, 5.8S rRNA, LSU-rRNA)"/>
    <property type="evidence" value="ECO:0007669"/>
    <property type="project" value="TreeGrafter"/>
</dbReference>
<dbReference type="SMART" id="SM00025">
    <property type="entry name" value="Pumilio"/>
    <property type="match status" value="5"/>
</dbReference>
<feature type="region of interest" description="Disordered" evidence="5">
    <location>
        <begin position="997"/>
        <end position="1040"/>
    </location>
</feature>
<feature type="region of interest" description="Disordered" evidence="5">
    <location>
        <begin position="954"/>
        <end position="977"/>
    </location>
</feature>
<dbReference type="AlphaFoldDB" id="A0A2Z7CA02"/>
<feature type="compositionally biased region" description="Basic residues" evidence="5">
    <location>
        <begin position="1030"/>
        <end position="1040"/>
    </location>
</feature>
<dbReference type="InterPro" id="IPR040000">
    <property type="entry name" value="NOP9"/>
</dbReference>